<dbReference type="Gene3D" id="2.60.40.790">
    <property type="match status" value="1"/>
</dbReference>
<keyword evidence="2" id="KW-1185">Reference proteome</keyword>
<gene>
    <name evidence="1" type="ORF">SAMN05421737_103165</name>
</gene>
<evidence type="ECO:0000313" key="2">
    <source>
        <dbReference type="Proteomes" id="UP000242662"/>
    </source>
</evidence>
<protein>
    <submittedName>
        <fullName evidence="1">Molecular chaperone IbpA, HSP20 family</fullName>
    </submittedName>
</protein>
<evidence type="ECO:0000313" key="1">
    <source>
        <dbReference type="EMBL" id="SDB91764.1"/>
    </source>
</evidence>
<dbReference type="InterPro" id="IPR008978">
    <property type="entry name" value="HSP20-like_chaperone"/>
</dbReference>
<dbReference type="CDD" id="cd06464">
    <property type="entry name" value="ACD_sHsps-like"/>
    <property type="match status" value="1"/>
</dbReference>
<dbReference type="OrthoDB" id="1806521at2"/>
<dbReference type="STRING" id="1464122.SAMN05421737_103165"/>
<dbReference type="SUPFAM" id="SSF49764">
    <property type="entry name" value="HSP20-like chaperones"/>
    <property type="match status" value="1"/>
</dbReference>
<dbReference type="AlphaFoldDB" id="A0A1G6HC94"/>
<accession>A0A1G6HC94</accession>
<name>A0A1G6HC94_9BACI</name>
<sequence length="143" mass="16528">MHKDHTSLSKRDQATAHFLASIDQFFQSAFEQFTNMAFEEAIPIQTSEESGYFVVEAQLGNVMKEQIDLEVAPQALIIRVRDEHEFTTLDDQTEAISYQRQSHSRERIVNVPFPFSEEDVRAQFEAPQLTVFISGRRKTIFIT</sequence>
<organism evidence="1 2">
    <name type="scientific">Shouchella lonarensis</name>
    <dbReference type="NCBI Taxonomy" id="1464122"/>
    <lineage>
        <taxon>Bacteria</taxon>
        <taxon>Bacillati</taxon>
        <taxon>Bacillota</taxon>
        <taxon>Bacilli</taxon>
        <taxon>Bacillales</taxon>
        <taxon>Bacillaceae</taxon>
        <taxon>Shouchella</taxon>
    </lineage>
</organism>
<reference evidence="2" key="1">
    <citation type="submission" date="2016-09" db="EMBL/GenBank/DDBJ databases">
        <authorList>
            <person name="Varghese N."/>
            <person name="Submissions S."/>
        </authorList>
    </citation>
    <scope>NUCLEOTIDE SEQUENCE [LARGE SCALE GENOMIC DNA]</scope>
    <source>
        <strain evidence="2">25nlg</strain>
    </source>
</reference>
<dbReference type="Proteomes" id="UP000242662">
    <property type="component" value="Unassembled WGS sequence"/>
</dbReference>
<proteinExistence type="predicted"/>
<dbReference type="RefSeq" id="WP_090775014.1">
    <property type="nucleotide sequence ID" value="NZ_FMYM01000003.1"/>
</dbReference>
<dbReference type="EMBL" id="FMYM01000003">
    <property type="protein sequence ID" value="SDB91764.1"/>
    <property type="molecule type" value="Genomic_DNA"/>
</dbReference>